<dbReference type="RefSeq" id="WP_180136028.1">
    <property type="nucleotide sequence ID" value="NZ_JABMKT010000016.1"/>
</dbReference>
<sequence length="405" mass="48166">MKKIDIDIINDGEEIKNIDKYKELGILDYCNIYNKKATVGFVGVVIKKDRAVLSLPKKYELDKNVSNEKKIDILRKILNIFTSLDVKTEGNIDVGENEQFPIKSYLGIYGYYKRFGLYKSIEKYKESGFYGNFDWHRTINLKEKILQKNGIIFDSFIITKNRDVDVFLGECMDFVLSDASNYSDILNVVRKYGSLYSNKIFNNLDLVIKILNSLKNRYFKDIEKKLIQNIINYFKWKSSSKDNFKLLTLNFELYWEKMVDIYLNKKFVSYENDTLKWGNNTKYKFKKKDYKVEKPIKRDKPWKIELDHFCVTEDTVYIFDSKYYNYVSDLNYKQLFYSYHIKSLEEFKNKKKINALLIPKSNNKNIIDLNEIDNIHIDRTNLDEIKIMEHYLDLEDVIDTCVKGG</sequence>
<comment type="caution">
    <text evidence="1">The sequence shown here is derived from an EMBL/GenBank/DDBJ whole genome shotgun (WGS) entry which is preliminary data.</text>
</comment>
<protein>
    <submittedName>
        <fullName evidence="1">LlaJI family restriction endonuclease</fullName>
    </submittedName>
</protein>
<dbReference type="AlphaFoldDB" id="A0A7Z0PG46"/>
<keyword evidence="1" id="KW-0255">Endonuclease</keyword>
<organism evidence="1 2">
    <name type="scientific">Streptobacillus felis</name>
    <dbReference type="NCBI Taxonomy" id="1384509"/>
    <lineage>
        <taxon>Bacteria</taxon>
        <taxon>Fusobacteriati</taxon>
        <taxon>Fusobacteriota</taxon>
        <taxon>Fusobacteriia</taxon>
        <taxon>Fusobacteriales</taxon>
        <taxon>Leptotrichiaceae</taxon>
        <taxon>Streptobacillus</taxon>
    </lineage>
</organism>
<reference evidence="1 2" key="1">
    <citation type="submission" date="2020-05" db="EMBL/GenBank/DDBJ databases">
        <title>Streptobacillus felis strain LHL191014123.</title>
        <authorList>
            <person name="Fawzy A."/>
            <person name="Rau J."/>
            <person name="Risse K."/>
            <person name="Schauerte N."/>
            <person name="Geiger C."/>
            <person name="Blom J."/>
            <person name="Imirzalioglu C."/>
            <person name="Falgenhauer J."/>
            <person name="Bach A."/>
            <person name="Herden C."/>
            <person name="Eisenberg T."/>
        </authorList>
    </citation>
    <scope>NUCLEOTIDE SEQUENCE [LARGE SCALE GENOMIC DNA]</scope>
    <source>
        <strain evidence="1 2">LHL191014123</strain>
    </source>
</reference>
<name>A0A7Z0PG46_9FUSO</name>
<proteinExistence type="predicted"/>
<dbReference type="GO" id="GO:0004519">
    <property type="term" value="F:endonuclease activity"/>
    <property type="evidence" value="ECO:0007669"/>
    <property type="project" value="UniProtKB-KW"/>
</dbReference>
<evidence type="ECO:0000313" key="1">
    <source>
        <dbReference type="EMBL" id="NYV27932.1"/>
    </source>
</evidence>
<keyword evidence="1" id="KW-0378">Hydrolase</keyword>
<keyword evidence="1" id="KW-0540">Nuclease</keyword>
<dbReference type="EMBL" id="JABMKT010000016">
    <property type="protein sequence ID" value="NYV27932.1"/>
    <property type="molecule type" value="Genomic_DNA"/>
</dbReference>
<keyword evidence="2" id="KW-1185">Reference proteome</keyword>
<gene>
    <name evidence="1" type="ORF">HP397_03740</name>
</gene>
<accession>A0A7Z0PG46</accession>
<dbReference type="Proteomes" id="UP000526184">
    <property type="component" value="Unassembled WGS sequence"/>
</dbReference>
<evidence type="ECO:0000313" key="2">
    <source>
        <dbReference type="Proteomes" id="UP000526184"/>
    </source>
</evidence>